<evidence type="ECO:0000313" key="2">
    <source>
        <dbReference type="EMBL" id="HIJ99509.1"/>
    </source>
</evidence>
<accession>A0A832X545</accession>
<sequence>MKRIFLGILICTVILSGQAYAALDERCSVESIGISSEYTNRLFVDIVYSFKCSAGASDEGQLTRARMHYGTRDIGNLILKDSYGELTTDTLPSDYEIDKGLRNSELGLVFRKSLEMTNYETNYILNVSFETGAIVSKADDGKLQAQPSDLIGNITGTSIRSTLESSDLGIGTISYSIKVPKGTVITNAQPDTCLVSGETVVCSGLDEDAFSEILVEWKQSEEVTQENSKLTEIADKVSTKIEELAKEVAEEETKEQVKGFLEKMKEKLSGLFDWL</sequence>
<name>A0A832X545_9ARCH</name>
<organism evidence="2 3">
    <name type="scientific">Candidatus Undinarchaeum marinum</name>
    <dbReference type="NCBI Taxonomy" id="2756141"/>
    <lineage>
        <taxon>Archaea</taxon>
        <taxon>Candidatus Undinarchaeota</taxon>
        <taxon>Candidatus Undinarchaeia</taxon>
        <taxon>Candidatus Undinarchaeales</taxon>
        <taxon>Candidatus Undinarchaeaceae</taxon>
        <taxon>Candidatus Undinarchaeum</taxon>
    </lineage>
</organism>
<evidence type="ECO:0000256" key="1">
    <source>
        <dbReference type="SAM" id="Coils"/>
    </source>
</evidence>
<dbReference type="EMBL" id="DVAD01000009">
    <property type="protein sequence ID" value="HIJ99509.1"/>
    <property type="molecule type" value="Genomic_DNA"/>
</dbReference>
<keyword evidence="1" id="KW-0175">Coiled coil</keyword>
<comment type="caution">
    <text evidence="2">The sequence shown here is derived from an EMBL/GenBank/DDBJ whole genome shotgun (WGS) entry which is preliminary data.</text>
</comment>
<dbReference type="Proteomes" id="UP000604391">
    <property type="component" value="Unassembled WGS sequence"/>
</dbReference>
<feature type="coiled-coil region" evidence="1">
    <location>
        <begin position="227"/>
        <end position="254"/>
    </location>
</feature>
<protein>
    <submittedName>
        <fullName evidence="2">Uncharacterized protein</fullName>
    </submittedName>
</protein>
<evidence type="ECO:0000313" key="3">
    <source>
        <dbReference type="Proteomes" id="UP000604391"/>
    </source>
</evidence>
<proteinExistence type="predicted"/>
<dbReference type="AlphaFoldDB" id="A0A832X545"/>
<gene>
    <name evidence="2" type="ORF">H1011_01635</name>
</gene>
<keyword evidence="3" id="KW-1185">Reference proteome</keyword>
<reference evidence="2 3" key="1">
    <citation type="journal article" name="Nat. Commun.">
        <title>Undinarchaeota illuminate DPANN phylogeny and the impact of gene transfer on archaeal evolution.</title>
        <authorList>
            <person name="Dombrowski N."/>
            <person name="Williams T.A."/>
            <person name="Sun J."/>
            <person name="Woodcroft B.J."/>
            <person name="Lee J.H."/>
            <person name="Minh B.Q."/>
            <person name="Rinke C."/>
            <person name="Spang A."/>
        </authorList>
    </citation>
    <scope>NUCLEOTIDE SEQUENCE [LARGE SCALE GENOMIC DNA]</scope>
    <source>
        <strain evidence="2">MAG_bin17</strain>
    </source>
</reference>